<feature type="region of interest" description="Disordered" evidence="1">
    <location>
        <begin position="1"/>
        <end position="58"/>
    </location>
</feature>
<comment type="caution">
    <text evidence="2">The sequence shown here is derived from an EMBL/GenBank/DDBJ whole genome shotgun (WGS) entry which is preliminary data.</text>
</comment>
<evidence type="ECO:0000313" key="3">
    <source>
        <dbReference type="Proteomes" id="UP000462435"/>
    </source>
</evidence>
<evidence type="ECO:0000313" key="2">
    <source>
        <dbReference type="EMBL" id="KAF1041692.1"/>
    </source>
</evidence>
<dbReference type="AlphaFoldDB" id="A0A7V8FUS0"/>
<dbReference type="Proteomes" id="UP000462435">
    <property type="component" value="Unassembled WGS sequence"/>
</dbReference>
<accession>A0A7V8FUS0</accession>
<sequence length="58" mass="5925">MATQHKPAEPARESAQKTPHPPPLPPGQGSHNDGKEYGTAKRPAGGAHADPSGKHSPG</sequence>
<name>A0A7V8FUS0_9BURK</name>
<proteinExistence type="predicted"/>
<protein>
    <submittedName>
        <fullName evidence="2">Uncharacterized protein</fullName>
    </submittedName>
</protein>
<organism evidence="2 3">
    <name type="scientific">Herbaspirillum frisingense</name>
    <dbReference type="NCBI Taxonomy" id="92645"/>
    <lineage>
        <taxon>Bacteria</taxon>
        <taxon>Pseudomonadati</taxon>
        <taxon>Pseudomonadota</taxon>
        <taxon>Betaproteobacteria</taxon>
        <taxon>Burkholderiales</taxon>
        <taxon>Oxalobacteraceae</taxon>
        <taxon>Herbaspirillum</taxon>
    </lineage>
</organism>
<gene>
    <name evidence="2" type="ORF">GAK35_03160</name>
</gene>
<feature type="compositionally biased region" description="Basic and acidic residues" evidence="1">
    <location>
        <begin position="1"/>
        <end position="15"/>
    </location>
</feature>
<reference evidence="3" key="1">
    <citation type="journal article" date="2020" name="MBio">
        <title>Horizontal gene transfer to a defensive symbiont with a reduced genome amongst a multipartite beetle microbiome.</title>
        <authorList>
            <person name="Waterworth S.C."/>
            <person name="Florez L.V."/>
            <person name="Rees E.R."/>
            <person name="Hertweck C."/>
            <person name="Kaltenpoth M."/>
            <person name="Kwan J.C."/>
        </authorList>
    </citation>
    <scope>NUCLEOTIDE SEQUENCE [LARGE SCALE GENOMIC DNA]</scope>
</reference>
<evidence type="ECO:0000256" key="1">
    <source>
        <dbReference type="SAM" id="MobiDB-lite"/>
    </source>
</evidence>
<dbReference type="EMBL" id="WNDX01000110">
    <property type="protein sequence ID" value="KAF1041692.1"/>
    <property type="molecule type" value="Genomic_DNA"/>
</dbReference>